<feature type="transmembrane region" description="Helical" evidence="8">
    <location>
        <begin position="80"/>
        <end position="101"/>
    </location>
</feature>
<sequence length="372" mass="41417">MEKGKISALQMLMLIYPTIIATGILSVPAIVAQFAGNDSWFPPIIASSAGFLAVFIADRLHKLYPGKTLIQYSEDILGRIMGKLVSFLVLFFYIEITGSISRLYSEFIVTSFLFTTPQIVVIASMLFLCAICVYGGLEVLLRTAQLLFPFFVLPIALFILFSASDFQFGNILPIFENGIIPSLKGAVPPSGWFAEFFIISFFLPFLSSKEKGLKYGMLSVLIVMITLVIVNLIVTFVLGYATASKIYPLMNVGRYTVFASFFENMEAVVMTVWIAGAFVKISAFYYVAVLGLAQWLKLSDYRPVVWPMGILMVQFAYWGLPNTVVIQHYEVAGFPIYSVSIQILIPFILLVIAFLRKKGLKEQSSKKGVQST</sequence>
<protein>
    <submittedName>
        <fullName evidence="9">Endospore germination permease</fullName>
    </submittedName>
</protein>
<keyword evidence="3" id="KW-0813">Transport</keyword>
<dbReference type="InterPro" id="IPR004761">
    <property type="entry name" value="Spore_GerAB"/>
</dbReference>
<dbReference type="RefSeq" id="WP_191815212.1">
    <property type="nucleotide sequence ID" value="NZ_JACSPV010000041.1"/>
</dbReference>
<proteinExistence type="inferred from homology"/>
<comment type="subcellular location">
    <subcellularLocation>
        <location evidence="1">Membrane</location>
        <topology evidence="1">Multi-pass membrane protein</topology>
    </subcellularLocation>
</comment>
<feature type="transmembrane region" description="Helical" evidence="8">
    <location>
        <begin position="146"/>
        <end position="166"/>
    </location>
</feature>
<reference evidence="9 10" key="1">
    <citation type="submission" date="2020-08" db="EMBL/GenBank/DDBJ databases">
        <title>A Genomic Blueprint of the Chicken Gut Microbiome.</title>
        <authorList>
            <person name="Gilroy R."/>
            <person name="Ravi A."/>
            <person name="Getino M."/>
            <person name="Pursley I."/>
            <person name="Horton D.L."/>
            <person name="Alikhan N.-F."/>
            <person name="Baker D."/>
            <person name="Gharbi K."/>
            <person name="Hall N."/>
            <person name="Watson M."/>
            <person name="Adriaenssens E.M."/>
            <person name="Foster-Nyarko E."/>
            <person name="Jarju S."/>
            <person name="Secka A."/>
            <person name="Antonio M."/>
            <person name="Oren A."/>
            <person name="Chaudhuri R."/>
            <person name="La Ragione R.M."/>
            <person name="Hildebrand F."/>
            <person name="Pallen M.J."/>
        </authorList>
    </citation>
    <scope>NUCLEOTIDE SEQUENCE [LARGE SCALE GENOMIC DNA]</scope>
    <source>
        <strain evidence="9 10">Sa1BUA2</strain>
    </source>
</reference>
<keyword evidence="7 8" id="KW-0472">Membrane</keyword>
<dbReference type="EMBL" id="JACSPV010000041">
    <property type="protein sequence ID" value="MBD8006926.1"/>
    <property type="molecule type" value="Genomic_DNA"/>
</dbReference>
<dbReference type="Proteomes" id="UP000648182">
    <property type="component" value="Unassembled WGS sequence"/>
</dbReference>
<gene>
    <name evidence="9" type="ORF">H9631_17810</name>
</gene>
<evidence type="ECO:0000256" key="2">
    <source>
        <dbReference type="ARBA" id="ARBA00007998"/>
    </source>
</evidence>
<evidence type="ECO:0000256" key="3">
    <source>
        <dbReference type="ARBA" id="ARBA00022448"/>
    </source>
</evidence>
<keyword evidence="4" id="KW-0309">Germination</keyword>
<comment type="similarity">
    <text evidence="2">Belongs to the amino acid-polyamine-organocation (APC) superfamily. Spore germination protein (SGP) (TC 2.A.3.9) family.</text>
</comment>
<keyword evidence="6 8" id="KW-1133">Transmembrane helix</keyword>
<feature type="transmembrane region" description="Helical" evidence="8">
    <location>
        <begin position="107"/>
        <end position="134"/>
    </location>
</feature>
<dbReference type="NCBIfam" id="TIGR00912">
    <property type="entry name" value="2A0309"/>
    <property type="match status" value="1"/>
</dbReference>
<feature type="transmembrane region" description="Helical" evidence="8">
    <location>
        <begin position="267"/>
        <end position="292"/>
    </location>
</feature>
<evidence type="ECO:0000313" key="10">
    <source>
        <dbReference type="Proteomes" id="UP000648182"/>
    </source>
</evidence>
<evidence type="ECO:0000313" key="9">
    <source>
        <dbReference type="EMBL" id="MBD8006926.1"/>
    </source>
</evidence>
<comment type="caution">
    <text evidence="9">The sequence shown here is derived from an EMBL/GenBank/DDBJ whole genome shotgun (WGS) entry which is preliminary data.</text>
</comment>
<name>A0ABR8VQU5_9BACI</name>
<feature type="transmembrane region" description="Helical" evidence="8">
    <location>
        <begin position="12"/>
        <end position="34"/>
    </location>
</feature>
<feature type="transmembrane region" description="Helical" evidence="8">
    <location>
        <begin position="218"/>
        <end position="241"/>
    </location>
</feature>
<evidence type="ECO:0000256" key="5">
    <source>
        <dbReference type="ARBA" id="ARBA00022692"/>
    </source>
</evidence>
<organism evidence="9 10">
    <name type="scientific">Bacillus norwichensis</name>
    <dbReference type="NCBI Taxonomy" id="2762217"/>
    <lineage>
        <taxon>Bacteria</taxon>
        <taxon>Bacillati</taxon>
        <taxon>Bacillota</taxon>
        <taxon>Bacilli</taxon>
        <taxon>Bacillales</taxon>
        <taxon>Bacillaceae</taxon>
        <taxon>Bacillus</taxon>
    </lineage>
</organism>
<dbReference type="PANTHER" id="PTHR34975">
    <property type="entry name" value="SPORE GERMINATION PROTEIN A2"/>
    <property type="match status" value="1"/>
</dbReference>
<dbReference type="PANTHER" id="PTHR34975:SF2">
    <property type="entry name" value="SPORE GERMINATION PROTEIN A2"/>
    <property type="match status" value="1"/>
</dbReference>
<dbReference type="Pfam" id="PF03845">
    <property type="entry name" value="Spore_permease"/>
    <property type="match status" value="1"/>
</dbReference>
<feature type="transmembrane region" description="Helical" evidence="8">
    <location>
        <begin position="332"/>
        <end position="355"/>
    </location>
</feature>
<accession>A0ABR8VQU5</accession>
<dbReference type="Gene3D" id="1.20.1740.10">
    <property type="entry name" value="Amino acid/polyamine transporter I"/>
    <property type="match status" value="1"/>
</dbReference>
<feature type="transmembrane region" description="Helical" evidence="8">
    <location>
        <begin position="304"/>
        <end position="320"/>
    </location>
</feature>
<evidence type="ECO:0000256" key="1">
    <source>
        <dbReference type="ARBA" id="ARBA00004141"/>
    </source>
</evidence>
<evidence type="ECO:0000256" key="7">
    <source>
        <dbReference type="ARBA" id="ARBA00023136"/>
    </source>
</evidence>
<evidence type="ECO:0000256" key="6">
    <source>
        <dbReference type="ARBA" id="ARBA00022989"/>
    </source>
</evidence>
<keyword evidence="10" id="KW-1185">Reference proteome</keyword>
<evidence type="ECO:0000256" key="4">
    <source>
        <dbReference type="ARBA" id="ARBA00022544"/>
    </source>
</evidence>
<feature type="transmembrane region" description="Helical" evidence="8">
    <location>
        <begin position="40"/>
        <end position="60"/>
    </location>
</feature>
<feature type="transmembrane region" description="Helical" evidence="8">
    <location>
        <begin position="186"/>
        <end position="206"/>
    </location>
</feature>
<keyword evidence="5 8" id="KW-0812">Transmembrane</keyword>
<evidence type="ECO:0000256" key="8">
    <source>
        <dbReference type="SAM" id="Phobius"/>
    </source>
</evidence>